<dbReference type="PANTHER" id="PTHR43617">
    <property type="entry name" value="L-AMINO ACID N-ACETYLTRANSFERASE"/>
    <property type="match status" value="1"/>
</dbReference>
<reference evidence="3" key="1">
    <citation type="journal article" date="2019" name="Int. J. Syst. Evol. Microbiol.">
        <title>The Global Catalogue of Microorganisms (GCM) 10K type strain sequencing project: providing services to taxonomists for standard genome sequencing and annotation.</title>
        <authorList>
            <consortium name="The Broad Institute Genomics Platform"/>
            <consortium name="The Broad Institute Genome Sequencing Center for Infectious Disease"/>
            <person name="Wu L."/>
            <person name="Ma J."/>
        </authorList>
    </citation>
    <scope>NUCLEOTIDE SEQUENCE [LARGE SCALE GENOMIC DNA]</scope>
    <source>
        <strain evidence="3">CGMCC 4.7304</strain>
    </source>
</reference>
<name>A0ABW0Z1G7_9ACTN</name>
<dbReference type="EMBL" id="JBHSPB010000012">
    <property type="protein sequence ID" value="MFC5722669.1"/>
    <property type="molecule type" value="Genomic_DNA"/>
</dbReference>
<evidence type="ECO:0000313" key="2">
    <source>
        <dbReference type="EMBL" id="MFC5722669.1"/>
    </source>
</evidence>
<feature type="domain" description="N-acetyltransferase" evidence="1">
    <location>
        <begin position="3"/>
        <end position="183"/>
    </location>
</feature>
<dbReference type="InterPro" id="IPR000182">
    <property type="entry name" value="GNAT_dom"/>
</dbReference>
<comment type="caution">
    <text evidence="2">The sequence shown here is derived from an EMBL/GenBank/DDBJ whole genome shotgun (WGS) entry which is preliminary data.</text>
</comment>
<protein>
    <submittedName>
        <fullName evidence="2">GNAT family N-acetyltransferase</fullName>
    </submittedName>
</protein>
<sequence>MEHTIRAVRADEWQKVKELRLAALGDPVASIAFLDTYETAAAQPDSFWQERTRRSAAEDGVTTFVAEAPDGSWVGNVTVVVELPGDEGAFGGAPDVPQTHLVGVFVRPGQRGSGIAQALFRAALDWSWGLSAPRTERVRLYVHERNARAEAFYRRLGFERTGVTVPMQGDPTATEYEMAVPRPDC</sequence>
<organism evidence="2 3">
    <name type="scientific">Streptomyces gamaensis</name>
    <dbReference type="NCBI Taxonomy" id="1763542"/>
    <lineage>
        <taxon>Bacteria</taxon>
        <taxon>Bacillati</taxon>
        <taxon>Actinomycetota</taxon>
        <taxon>Actinomycetes</taxon>
        <taxon>Kitasatosporales</taxon>
        <taxon>Streptomycetaceae</taxon>
        <taxon>Streptomyces</taxon>
    </lineage>
</organism>
<dbReference type="SUPFAM" id="SSF55729">
    <property type="entry name" value="Acyl-CoA N-acyltransferases (Nat)"/>
    <property type="match status" value="1"/>
</dbReference>
<dbReference type="Gene3D" id="3.40.630.30">
    <property type="match status" value="1"/>
</dbReference>
<dbReference type="InterPro" id="IPR050276">
    <property type="entry name" value="MshD_Acetyltransferase"/>
</dbReference>
<dbReference type="InterPro" id="IPR016181">
    <property type="entry name" value="Acyl_CoA_acyltransferase"/>
</dbReference>
<evidence type="ECO:0000259" key="1">
    <source>
        <dbReference type="PROSITE" id="PS51186"/>
    </source>
</evidence>
<gene>
    <name evidence="2" type="ORF">ACFP1Z_21085</name>
</gene>
<evidence type="ECO:0000313" key="3">
    <source>
        <dbReference type="Proteomes" id="UP001596083"/>
    </source>
</evidence>
<dbReference type="CDD" id="cd04301">
    <property type="entry name" value="NAT_SF"/>
    <property type="match status" value="1"/>
</dbReference>
<dbReference type="PROSITE" id="PS51186">
    <property type="entry name" value="GNAT"/>
    <property type="match status" value="1"/>
</dbReference>
<accession>A0ABW0Z1G7</accession>
<keyword evidence="3" id="KW-1185">Reference proteome</keyword>
<dbReference type="Pfam" id="PF00583">
    <property type="entry name" value="Acetyltransf_1"/>
    <property type="match status" value="1"/>
</dbReference>
<dbReference type="RefSeq" id="WP_390318279.1">
    <property type="nucleotide sequence ID" value="NZ_JBHSPB010000012.1"/>
</dbReference>
<proteinExistence type="predicted"/>
<dbReference type="Proteomes" id="UP001596083">
    <property type="component" value="Unassembled WGS sequence"/>
</dbReference>